<keyword evidence="3" id="KW-1185">Reference proteome</keyword>
<protein>
    <submittedName>
        <fullName evidence="2">Uncharacterized protein</fullName>
    </submittedName>
</protein>
<accession>A0A834MFE8</accession>
<evidence type="ECO:0000313" key="2">
    <source>
        <dbReference type="EMBL" id="KAF7280006.1"/>
    </source>
</evidence>
<organism evidence="2 3">
    <name type="scientific">Rhynchophorus ferrugineus</name>
    <name type="common">Red palm weevil</name>
    <name type="synonym">Curculio ferrugineus</name>
    <dbReference type="NCBI Taxonomy" id="354439"/>
    <lineage>
        <taxon>Eukaryota</taxon>
        <taxon>Metazoa</taxon>
        <taxon>Ecdysozoa</taxon>
        <taxon>Arthropoda</taxon>
        <taxon>Hexapoda</taxon>
        <taxon>Insecta</taxon>
        <taxon>Pterygota</taxon>
        <taxon>Neoptera</taxon>
        <taxon>Endopterygota</taxon>
        <taxon>Coleoptera</taxon>
        <taxon>Polyphaga</taxon>
        <taxon>Cucujiformia</taxon>
        <taxon>Curculionidae</taxon>
        <taxon>Dryophthorinae</taxon>
        <taxon>Rhynchophorus</taxon>
    </lineage>
</organism>
<evidence type="ECO:0000313" key="3">
    <source>
        <dbReference type="Proteomes" id="UP000625711"/>
    </source>
</evidence>
<sequence length="88" mass="9513">MPSDPIRIRDGPVVTGNPARREGEGTKGGRRLTAAPNNCPLGEPCRPTNRLTRGQFVAGPDPNYLKTSWGWGMFADILPPTPESLRTA</sequence>
<feature type="compositionally biased region" description="Basic and acidic residues" evidence="1">
    <location>
        <begin position="1"/>
        <end position="10"/>
    </location>
</feature>
<evidence type="ECO:0000256" key="1">
    <source>
        <dbReference type="SAM" id="MobiDB-lite"/>
    </source>
</evidence>
<name>A0A834MFE8_RHYFE</name>
<gene>
    <name evidence="2" type="ORF">GWI33_006522</name>
</gene>
<proteinExistence type="predicted"/>
<feature type="region of interest" description="Disordered" evidence="1">
    <location>
        <begin position="1"/>
        <end position="46"/>
    </location>
</feature>
<comment type="caution">
    <text evidence="2">The sequence shown here is derived from an EMBL/GenBank/DDBJ whole genome shotgun (WGS) entry which is preliminary data.</text>
</comment>
<dbReference type="AlphaFoldDB" id="A0A834MFE8"/>
<dbReference type="Proteomes" id="UP000625711">
    <property type="component" value="Unassembled WGS sequence"/>
</dbReference>
<dbReference type="EMBL" id="JAACXV010000327">
    <property type="protein sequence ID" value="KAF7280006.1"/>
    <property type="molecule type" value="Genomic_DNA"/>
</dbReference>
<reference evidence="2" key="1">
    <citation type="submission" date="2020-08" db="EMBL/GenBank/DDBJ databases">
        <title>Genome sequencing and assembly of the red palm weevil Rhynchophorus ferrugineus.</title>
        <authorList>
            <person name="Dias G.B."/>
            <person name="Bergman C.M."/>
            <person name="Manee M."/>
        </authorList>
    </citation>
    <scope>NUCLEOTIDE SEQUENCE</scope>
    <source>
        <strain evidence="2">AA-2017</strain>
        <tissue evidence="2">Whole larva</tissue>
    </source>
</reference>